<dbReference type="Pfam" id="PF03666">
    <property type="entry name" value="NPR3"/>
    <property type="match status" value="1"/>
</dbReference>
<comment type="function">
    <text evidence="3 5">Mediates inactivation of the TORC1 complex in response to amino acid starvation. Required for meiotic nuclear division.</text>
</comment>
<evidence type="ECO:0000256" key="1">
    <source>
        <dbReference type="ARBA" id="ARBA00010546"/>
    </source>
</evidence>
<dbReference type="PANTHER" id="PTHR13153">
    <property type="entry name" value="CGTHBA PROTEIN -14 GENE PROTEIN"/>
    <property type="match status" value="1"/>
</dbReference>
<evidence type="ECO:0000256" key="2">
    <source>
        <dbReference type="ARBA" id="ARBA00017880"/>
    </source>
</evidence>
<evidence type="ECO:0000256" key="3">
    <source>
        <dbReference type="ARBA" id="ARBA00025376"/>
    </source>
</evidence>
<evidence type="ECO:0000259" key="7">
    <source>
        <dbReference type="Pfam" id="PF24064"/>
    </source>
</evidence>
<comment type="caution">
    <text evidence="8">The sequence shown here is derived from an EMBL/GenBank/DDBJ whole genome shotgun (WGS) entry which is preliminary data.</text>
</comment>
<feature type="compositionally biased region" description="Low complexity" evidence="6">
    <location>
        <begin position="89"/>
        <end position="119"/>
    </location>
</feature>
<feature type="compositionally biased region" description="Polar residues" evidence="6">
    <location>
        <begin position="659"/>
        <end position="676"/>
    </location>
</feature>
<evidence type="ECO:0000256" key="6">
    <source>
        <dbReference type="SAM" id="MobiDB-lite"/>
    </source>
</evidence>
<protein>
    <recommendedName>
        <fullName evidence="2 5">Nitrogen permease regulator 3</fullName>
    </recommendedName>
    <alternativeName>
        <fullName evidence="4 5">Required for meiotic nuclear division protein 11</fullName>
    </alternativeName>
</protein>
<keyword evidence="9" id="KW-1185">Reference proteome</keyword>
<dbReference type="GO" id="GO:0034198">
    <property type="term" value="P:cellular response to amino acid starvation"/>
    <property type="evidence" value="ECO:0007669"/>
    <property type="project" value="TreeGrafter"/>
</dbReference>
<feature type="compositionally biased region" description="Basic and acidic residues" evidence="6">
    <location>
        <begin position="137"/>
        <end position="161"/>
    </location>
</feature>
<dbReference type="GO" id="GO:0005774">
    <property type="term" value="C:vacuolar membrane"/>
    <property type="evidence" value="ECO:0007669"/>
    <property type="project" value="UniProtKB-SubCell"/>
</dbReference>
<name>A0A9P4NS02_9PEZI</name>
<dbReference type="InterPro" id="IPR056603">
    <property type="entry name" value="HTH_NPRL3"/>
</dbReference>
<feature type="compositionally biased region" description="Low complexity" evidence="6">
    <location>
        <begin position="751"/>
        <end position="777"/>
    </location>
</feature>
<sequence>MRAQPATLPPNPCLVAILLVVKSRSGPRLVFHYPHTPSLSSASNTRNPNWFGTPGNQTDEAESGDSDWSSGSDDGGRTDDEDDDEGSRSSRAWSRGSKISGGRTGSRFESGRSFGSGRTKSSMAGGMREELDEEVVDGDRAHDGEGTGQDESKEDWKPKEQDEVEWERLLGFSADALSMLLTPGRVFNKRRFEVGIEQLVFLGAPMFVREDGEWKKRRRKIRDESESEDEGDGMSEHDHAQPPHENSGKSKAQSNGAKAEPFVITEHVSRRRGLSLQDLEDIPGFESAYGHGLVSGAASDISSEETKSNSTTYDGDMTMFNIVFVLNPPSLEHHSRVEEMYDYVVKRFAKTLKYQQAQSRYVSKESRLIIAMKDKAKESRAPIYSLWPSIVNQSALARAMALTYDHISNNKIAHINLSEGSDTSFQIPQAISTPYIPTPTEPQIPGLWLTTATLLDDDDADTMLSPHSALLLLDDDAALLKEVESDGKELSGPLSFFIRNLTPTKSLQKLSQVHSMSLKDVQFLARHLIYWRRARAIPPLRWRDIYIVSPNADMSTLETAIPAFAARFPTLPSLPKILHMLSGPPRSYSTLMPSKDHRTAYMEILAWLMRGGWVTQLRTFAWVRVKPEVKAAIAEKMNKELNASSASERLNGDHDNTKSDGVNGTGKNLTQSNLFQRSPEGREPGAGDNIFAQPSHLSPFLSPIARPASDAGSTSSSRTAVPNPSLIGSLSPLSRPDTSPFHRPSPLHLTQSASPSSASTHSSQVPTSPLTFPSDNDAPPPPPQLLSTNPADYDASLVDSPQKADALQSRWIEYIGAGFEDEELREKWPVLLKYFDGRHALEEISVREGLKKGKVAGLLGVLQRGGWVVSVRHW</sequence>
<keyword evidence="5" id="KW-0469">Meiosis</keyword>
<organism evidence="8 9">
    <name type="scientific">Tothia fuscella</name>
    <dbReference type="NCBI Taxonomy" id="1048955"/>
    <lineage>
        <taxon>Eukaryota</taxon>
        <taxon>Fungi</taxon>
        <taxon>Dikarya</taxon>
        <taxon>Ascomycota</taxon>
        <taxon>Pezizomycotina</taxon>
        <taxon>Dothideomycetes</taxon>
        <taxon>Pleosporomycetidae</taxon>
        <taxon>Venturiales</taxon>
        <taxon>Cylindrosympodiaceae</taxon>
        <taxon>Tothia</taxon>
    </lineage>
</organism>
<feature type="region of interest" description="Disordered" evidence="6">
    <location>
        <begin position="34"/>
        <end position="162"/>
    </location>
</feature>
<accession>A0A9P4NS02</accession>
<dbReference type="InterPro" id="IPR005365">
    <property type="entry name" value="Npr3"/>
</dbReference>
<reference evidence="8" key="1">
    <citation type="journal article" date="2020" name="Stud. Mycol.">
        <title>101 Dothideomycetes genomes: a test case for predicting lifestyles and emergence of pathogens.</title>
        <authorList>
            <person name="Haridas S."/>
            <person name="Albert R."/>
            <person name="Binder M."/>
            <person name="Bloem J."/>
            <person name="Labutti K."/>
            <person name="Salamov A."/>
            <person name="Andreopoulos B."/>
            <person name="Baker S."/>
            <person name="Barry K."/>
            <person name="Bills G."/>
            <person name="Bluhm B."/>
            <person name="Cannon C."/>
            <person name="Castanera R."/>
            <person name="Culley D."/>
            <person name="Daum C."/>
            <person name="Ezra D."/>
            <person name="Gonzalez J."/>
            <person name="Henrissat B."/>
            <person name="Kuo A."/>
            <person name="Liang C."/>
            <person name="Lipzen A."/>
            <person name="Lutzoni F."/>
            <person name="Magnuson J."/>
            <person name="Mondo S."/>
            <person name="Nolan M."/>
            <person name="Ohm R."/>
            <person name="Pangilinan J."/>
            <person name="Park H.-J."/>
            <person name="Ramirez L."/>
            <person name="Alfaro M."/>
            <person name="Sun H."/>
            <person name="Tritt A."/>
            <person name="Yoshinaga Y."/>
            <person name="Zwiers L.-H."/>
            <person name="Turgeon B."/>
            <person name="Goodwin S."/>
            <person name="Spatafora J."/>
            <person name="Crous P."/>
            <person name="Grigoriev I."/>
        </authorList>
    </citation>
    <scope>NUCLEOTIDE SEQUENCE</scope>
    <source>
        <strain evidence="8">CBS 130266</strain>
    </source>
</reference>
<feature type="compositionally biased region" description="Polar residues" evidence="6">
    <location>
        <begin position="37"/>
        <end position="58"/>
    </location>
</feature>
<feature type="compositionally biased region" description="Basic and acidic residues" evidence="6">
    <location>
        <begin position="234"/>
        <end position="248"/>
    </location>
</feature>
<dbReference type="GO" id="GO:1990130">
    <property type="term" value="C:GATOR1 complex"/>
    <property type="evidence" value="ECO:0007669"/>
    <property type="project" value="TreeGrafter"/>
</dbReference>
<dbReference type="AlphaFoldDB" id="A0A9P4NS02"/>
<proteinExistence type="inferred from homology"/>
<dbReference type="Pfam" id="PF24064">
    <property type="entry name" value="HTH_NPRL3"/>
    <property type="match status" value="1"/>
</dbReference>
<dbReference type="GO" id="GO:0010508">
    <property type="term" value="P:positive regulation of autophagy"/>
    <property type="evidence" value="ECO:0007669"/>
    <property type="project" value="TreeGrafter"/>
</dbReference>
<feature type="region of interest" description="Disordered" evidence="6">
    <location>
        <begin position="643"/>
        <end position="794"/>
    </location>
</feature>
<dbReference type="PANTHER" id="PTHR13153:SF5">
    <property type="entry name" value="GATOR COMPLEX PROTEIN NPRL3"/>
    <property type="match status" value="1"/>
</dbReference>
<feature type="domain" description="GATOR1 complex protein NPRL3 C-terminal HTH" evidence="7">
    <location>
        <begin position="806"/>
        <end position="861"/>
    </location>
</feature>
<dbReference type="GO" id="GO:0051321">
    <property type="term" value="P:meiotic cell cycle"/>
    <property type="evidence" value="ECO:0007669"/>
    <property type="project" value="UniProtKB-UniRule"/>
</dbReference>
<evidence type="ECO:0000256" key="4">
    <source>
        <dbReference type="ARBA" id="ARBA00030028"/>
    </source>
</evidence>
<dbReference type="OrthoDB" id="434783at2759"/>
<comment type="similarity">
    <text evidence="1 5">Belongs to the NPR3 family.</text>
</comment>
<comment type="subcellular location">
    <subcellularLocation>
        <location evidence="5">Vacuole membrane</location>
        <topology evidence="5">Peripheral membrane protein</topology>
    </subcellularLocation>
</comment>
<feature type="region of interest" description="Disordered" evidence="6">
    <location>
        <begin position="213"/>
        <end position="263"/>
    </location>
</feature>
<dbReference type="GO" id="GO:1904262">
    <property type="term" value="P:negative regulation of TORC1 signaling"/>
    <property type="evidence" value="ECO:0007669"/>
    <property type="project" value="TreeGrafter"/>
</dbReference>
<evidence type="ECO:0000313" key="9">
    <source>
        <dbReference type="Proteomes" id="UP000800235"/>
    </source>
</evidence>
<keyword evidence="5" id="KW-0732">Signal</keyword>
<dbReference type="GO" id="GO:0038202">
    <property type="term" value="P:TORC1 signaling"/>
    <property type="evidence" value="ECO:0007669"/>
    <property type="project" value="TreeGrafter"/>
</dbReference>
<evidence type="ECO:0000313" key="8">
    <source>
        <dbReference type="EMBL" id="KAF2430605.1"/>
    </source>
</evidence>
<dbReference type="Proteomes" id="UP000800235">
    <property type="component" value="Unassembled WGS sequence"/>
</dbReference>
<feature type="compositionally biased region" description="Polar residues" evidence="6">
    <location>
        <begin position="711"/>
        <end position="732"/>
    </location>
</feature>
<gene>
    <name evidence="8" type="ORF">EJ08DRAFT_715240</name>
</gene>
<dbReference type="EMBL" id="MU007038">
    <property type="protein sequence ID" value="KAF2430605.1"/>
    <property type="molecule type" value="Genomic_DNA"/>
</dbReference>
<evidence type="ECO:0000256" key="5">
    <source>
        <dbReference type="RuleBase" id="RU368069"/>
    </source>
</evidence>